<name>A0A453FTY3_AEGTS</name>
<evidence type="ECO:0000313" key="2">
    <source>
        <dbReference type="EnsemblPlants" id="AET3Gv20779100.18"/>
    </source>
</evidence>
<reference evidence="2" key="5">
    <citation type="journal article" date="2021" name="G3 (Bethesda)">
        <title>Aegilops tauschii genome assembly Aet v5.0 features greater sequence contiguity and improved annotation.</title>
        <authorList>
            <person name="Wang L."/>
            <person name="Zhu T."/>
            <person name="Rodriguez J.C."/>
            <person name="Deal K.R."/>
            <person name="Dubcovsky J."/>
            <person name="McGuire P.E."/>
            <person name="Lux T."/>
            <person name="Spannagl M."/>
            <person name="Mayer K.F.X."/>
            <person name="Baldrich P."/>
            <person name="Meyers B.C."/>
            <person name="Huo N."/>
            <person name="Gu Y.Q."/>
            <person name="Zhou H."/>
            <person name="Devos K.M."/>
            <person name="Bennetzen J.L."/>
            <person name="Unver T."/>
            <person name="Budak H."/>
            <person name="Gulick P.J."/>
            <person name="Galiba G."/>
            <person name="Kalapos B."/>
            <person name="Nelson D.R."/>
            <person name="Li P."/>
            <person name="You F.M."/>
            <person name="Luo M.C."/>
            <person name="Dvorak J."/>
        </authorList>
    </citation>
    <scope>NUCLEOTIDE SEQUENCE [LARGE SCALE GENOMIC DNA]</scope>
    <source>
        <strain evidence="2">cv. AL8/78</strain>
    </source>
</reference>
<reference evidence="3" key="1">
    <citation type="journal article" date="2014" name="Science">
        <title>Ancient hybridizations among the ancestral genomes of bread wheat.</title>
        <authorList>
            <consortium name="International Wheat Genome Sequencing Consortium,"/>
            <person name="Marcussen T."/>
            <person name="Sandve S.R."/>
            <person name="Heier L."/>
            <person name="Spannagl M."/>
            <person name="Pfeifer M."/>
            <person name="Jakobsen K.S."/>
            <person name="Wulff B.B."/>
            <person name="Steuernagel B."/>
            <person name="Mayer K.F."/>
            <person name="Olsen O.A."/>
        </authorList>
    </citation>
    <scope>NUCLEOTIDE SEQUENCE [LARGE SCALE GENOMIC DNA]</scope>
    <source>
        <strain evidence="3">cv. AL8/78</strain>
    </source>
</reference>
<accession>A0A453FTY3</accession>
<evidence type="ECO:0000256" key="1">
    <source>
        <dbReference type="SAM" id="MobiDB-lite"/>
    </source>
</evidence>
<feature type="region of interest" description="Disordered" evidence="1">
    <location>
        <begin position="1"/>
        <end position="70"/>
    </location>
</feature>
<dbReference type="EnsemblPlants" id="AET3Gv20779100.18">
    <property type="protein sequence ID" value="AET3Gv20779100.18"/>
    <property type="gene ID" value="AET3Gv20779100"/>
</dbReference>
<organism evidence="2 3">
    <name type="scientific">Aegilops tauschii subsp. strangulata</name>
    <name type="common">Goatgrass</name>
    <dbReference type="NCBI Taxonomy" id="200361"/>
    <lineage>
        <taxon>Eukaryota</taxon>
        <taxon>Viridiplantae</taxon>
        <taxon>Streptophyta</taxon>
        <taxon>Embryophyta</taxon>
        <taxon>Tracheophyta</taxon>
        <taxon>Spermatophyta</taxon>
        <taxon>Magnoliopsida</taxon>
        <taxon>Liliopsida</taxon>
        <taxon>Poales</taxon>
        <taxon>Poaceae</taxon>
        <taxon>BOP clade</taxon>
        <taxon>Pooideae</taxon>
        <taxon>Triticodae</taxon>
        <taxon>Triticeae</taxon>
        <taxon>Triticinae</taxon>
        <taxon>Aegilops</taxon>
    </lineage>
</organism>
<proteinExistence type="predicted"/>
<sequence length="119" mass="12483">SPHTQPLSHVTGRHEGRQRESTQPTPTAAGSWPAARRRGGDPAIGGEGPWRGSTAGSSRPTPCRRLPAEESCGVRGGCEEVAMGIGYRARARAPISHLLLVFTGAATIDWIFTPSGALT</sequence>
<protein>
    <submittedName>
        <fullName evidence="2">Uncharacterized protein</fullName>
    </submittedName>
</protein>
<reference evidence="2" key="3">
    <citation type="journal article" date="2017" name="Nature">
        <title>Genome sequence of the progenitor of the wheat D genome Aegilops tauschii.</title>
        <authorList>
            <person name="Luo M.C."/>
            <person name="Gu Y.Q."/>
            <person name="Puiu D."/>
            <person name="Wang H."/>
            <person name="Twardziok S.O."/>
            <person name="Deal K.R."/>
            <person name="Huo N."/>
            <person name="Zhu T."/>
            <person name="Wang L."/>
            <person name="Wang Y."/>
            <person name="McGuire P.E."/>
            <person name="Liu S."/>
            <person name="Long H."/>
            <person name="Ramasamy R.K."/>
            <person name="Rodriguez J.C."/>
            <person name="Van S.L."/>
            <person name="Yuan L."/>
            <person name="Wang Z."/>
            <person name="Xia Z."/>
            <person name="Xiao L."/>
            <person name="Anderson O.D."/>
            <person name="Ouyang S."/>
            <person name="Liang Y."/>
            <person name="Zimin A.V."/>
            <person name="Pertea G."/>
            <person name="Qi P."/>
            <person name="Bennetzen J.L."/>
            <person name="Dai X."/>
            <person name="Dawson M.W."/>
            <person name="Muller H.G."/>
            <person name="Kugler K."/>
            <person name="Rivarola-Duarte L."/>
            <person name="Spannagl M."/>
            <person name="Mayer K.F.X."/>
            <person name="Lu F.H."/>
            <person name="Bevan M.W."/>
            <person name="Leroy P."/>
            <person name="Li P."/>
            <person name="You F.M."/>
            <person name="Sun Q."/>
            <person name="Liu Z."/>
            <person name="Lyons E."/>
            <person name="Wicker T."/>
            <person name="Salzberg S.L."/>
            <person name="Devos K.M."/>
            <person name="Dvorak J."/>
        </authorList>
    </citation>
    <scope>NUCLEOTIDE SEQUENCE [LARGE SCALE GENOMIC DNA]</scope>
    <source>
        <strain evidence="2">cv. AL8/78</strain>
    </source>
</reference>
<dbReference type="AlphaFoldDB" id="A0A453FTY3"/>
<dbReference type="Proteomes" id="UP000015105">
    <property type="component" value="Chromosome 3D"/>
</dbReference>
<dbReference type="Gramene" id="AET3Gv20779100.18">
    <property type="protein sequence ID" value="AET3Gv20779100.18"/>
    <property type="gene ID" value="AET3Gv20779100"/>
</dbReference>
<evidence type="ECO:0000313" key="3">
    <source>
        <dbReference type="Proteomes" id="UP000015105"/>
    </source>
</evidence>
<reference evidence="3" key="2">
    <citation type="journal article" date="2017" name="Nat. Plants">
        <title>The Aegilops tauschii genome reveals multiple impacts of transposons.</title>
        <authorList>
            <person name="Zhao G."/>
            <person name="Zou C."/>
            <person name="Li K."/>
            <person name="Wang K."/>
            <person name="Li T."/>
            <person name="Gao L."/>
            <person name="Zhang X."/>
            <person name="Wang H."/>
            <person name="Yang Z."/>
            <person name="Liu X."/>
            <person name="Jiang W."/>
            <person name="Mao L."/>
            <person name="Kong X."/>
            <person name="Jiao Y."/>
            <person name="Jia J."/>
        </authorList>
    </citation>
    <scope>NUCLEOTIDE SEQUENCE [LARGE SCALE GENOMIC DNA]</scope>
    <source>
        <strain evidence="3">cv. AL8/78</strain>
    </source>
</reference>
<keyword evidence="3" id="KW-1185">Reference proteome</keyword>
<reference evidence="2" key="4">
    <citation type="submission" date="2019-03" db="UniProtKB">
        <authorList>
            <consortium name="EnsemblPlants"/>
        </authorList>
    </citation>
    <scope>IDENTIFICATION</scope>
</reference>